<evidence type="ECO:0000313" key="2">
    <source>
        <dbReference type="Proteomes" id="UP000005237"/>
    </source>
</evidence>
<reference evidence="2" key="1">
    <citation type="submission" date="2010-08" db="EMBL/GenBank/DDBJ databases">
        <authorList>
            <consortium name="Caenorhabditis japonica Sequencing Consortium"/>
            <person name="Wilson R.K."/>
        </authorList>
    </citation>
    <scope>NUCLEOTIDE SEQUENCE [LARGE SCALE GENOMIC DNA]</scope>
    <source>
        <strain evidence="2">DF5081</strain>
    </source>
</reference>
<name>A0A8R1I8A0_CAEJA</name>
<accession>A0A8R1I8A0</accession>
<proteinExistence type="predicted"/>
<protein>
    <submittedName>
        <fullName evidence="1">Uncharacterized protein</fullName>
    </submittedName>
</protein>
<dbReference type="Proteomes" id="UP000005237">
    <property type="component" value="Unassembled WGS sequence"/>
</dbReference>
<dbReference type="EnsemblMetazoa" id="CJA17041.1">
    <property type="protein sequence ID" value="CJA17041.1"/>
    <property type="gene ID" value="WBGene00136245"/>
</dbReference>
<reference evidence="1" key="2">
    <citation type="submission" date="2022-06" db="UniProtKB">
        <authorList>
            <consortium name="EnsemblMetazoa"/>
        </authorList>
    </citation>
    <scope>IDENTIFICATION</scope>
    <source>
        <strain evidence="1">DF5081</strain>
    </source>
</reference>
<sequence length="153" mass="17311">MIGGYQKEVFLEIIVIASQKFTGFTGYSPEFTILAGQEFDSKLCFAKVLPDQNLATIEEFKRQNISVGSLVTQVVTVDDQALGFASQNPKYLDESTLPHSTMFFASLRTSLPEYVTVSAKVLQMYLNDQVVRRVEDSRMMEKCVEELKSYLQN</sequence>
<dbReference type="AlphaFoldDB" id="A0A8R1I8A0"/>
<keyword evidence="2" id="KW-1185">Reference proteome</keyword>
<evidence type="ECO:0000313" key="1">
    <source>
        <dbReference type="EnsemblMetazoa" id="CJA17041.1"/>
    </source>
</evidence>
<organism evidence="1 2">
    <name type="scientific">Caenorhabditis japonica</name>
    <dbReference type="NCBI Taxonomy" id="281687"/>
    <lineage>
        <taxon>Eukaryota</taxon>
        <taxon>Metazoa</taxon>
        <taxon>Ecdysozoa</taxon>
        <taxon>Nematoda</taxon>
        <taxon>Chromadorea</taxon>
        <taxon>Rhabditida</taxon>
        <taxon>Rhabditina</taxon>
        <taxon>Rhabditomorpha</taxon>
        <taxon>Rhabditoidea</taxon>
        <taxon>Rhabditidae</taxon>
        <taxon>Peloderinae</taxon>
        <taxon>Caenorhabditis</taxon>
    </lineage>
</organism>